<dbReference type="Gene3D" id="3.60.130.10">
    <property type="entry name" value="Clavaminate synthase-like"/>
    <property type="match status" value="1"/>
</dbReference>
<evidence type="ECO:0000256" key="2">
    <source>
        <dbReference type="ARBA" id="ARBA00023002"/>
    </source>
</evidence>
<accession>A0A9X1Y6K6</accession>
<evidence type="ECO:0000256" key="3">
    <source>
        <dbReference type="ARBA" id="ARBA00023194"/>
    </source>
</evidence>
<evidence type="ECO:0000313" key="5">
    <source>
        <dbReference type="EMBL" id="MCK8784446.1"/>
    </source>
</evidence>
<keyword evidence="2" id="KW-0560">Oxidoreductase</keyword>
<dbReference type="Proteomes" id="UP001139516">
    <property type="component" value="Unassembled WGS sequence"/>
</dbReference>
<dbReference type="InterPro" id="IPR003819">
    <property type="entry name" value="TauD/TfdA-like"/>
</dbReference>
<organism evidence="5 6">
    <name type="scientific">Roseomonas acroporae</name>
    <dbReference type="NCBI Taxonomy" id="2937791"/>
    <lineage>
        <taxon>Bacteria</taxon>
        <taxon>Pseudomonadati</taxon>
        <taxon>Pseudomonadota</taxon>
        <taxon>Alphaproteobacteria</taxon>
        <taxon>Acetobacterales</taxon>
        <taxon>Roseomonadaceae</taxon>
        <taxon>Roseomonas</taxon>
    </lineage>
</organism>
<dbReference type="GO" id="GO:0017000">
    <property type="term" value="P:antibiotic biosynthetic process"/>
    <property type="evidence" value="ECO:0007669"/>
    <property type="project" value="UniProtKB-KW"/>
</dbReference>
<keyword evidence="6" id="KW-1185">Reference proteome</keyword>
<dbReference type="AlphaFoldDB" id="A0A9X1Y6K6"/>
<comment type="cofactor">
    <cofactor evidence="1">
        <name>Fe(2+)</name>
        <dbReference type="ChEBI" id="CHEBI:29033"/>
    </cofactor>
</comment>
<dbReference type="PANTHER" id="PTHR10696:SF56">
    <property type="entry name" value="TAUD_TFDA-LIKE DOMAIN-CONTAINING PROTEIN"/>
    <property type="match status" value="1"/>
</dbReference>
<dbReference type="EMBL" id="JALPRX010000031">
    <property type="protein sequence ID" value="MCK8784446.1"/>
    <property type="molecule type" value="Genomic_DNA"/>
</dbReference>
<dbReference type="PANTHER" id="PTHR10696">
    <property type="entry name" value="GAMMA-BUTYROBETAINE HYDROXYLASE-RELATED"/>
    <property type="match status" value="1"/>
</dbReference>
<protein>
    <submittedName>
        <fullName evidence="5">TauD/TfdA family dioxygenase</fullName>
    </submittedName>
</protein>
<feature type="domain" description="TauD/TfdA-like" evidence="4">
    <location>
        <begin position="46"/>
        <end position="308"/>
    </location>
</feature>
<gene>
    <name evidence="5" type="ORF">M0638_08645</name>
</gene>
<comment type="caution">
    <text evidence="5">The sequence shown here is derived from an EMBL/GenBank/DDBJ whole genome shotgun (WGS) entry which is preliminary data.</text>
</comment>
<proteinExistence type="predicted"/>
<sequence length="366" mass="40583">MRRRILSEADWRPTDIEASERWLRPVTAAESADLADAVTALRASGRPLLEITRRDVPLGRFAAVLDKARARLEDGPGFVVLRGLPTADRPAEENRLMAWAIGTHLGVARPQGRQSQLISDVRDAGGTYRSGSGRGYNTNSELDYHTDGSDVVGLLCLNTARSGGLSRLSSAVAIRNALLETRPDLVEALYGLFPHSRQNEEAADEAPWYMAPVFSERDGAFACRYIRNHIRSTQVPGGAMEGAPRLTPLQHEALNAVQRMAESPEFSFDMWLEPGDFQLVNNHVLVHSRTHYEDFEEPGRKRHLLRLWLSVPGARPLSPALREVYKSVEPNSVRGGFQGRGITPELVAYQARAAAELGMRDTPYRL</sequence>
<evidence type="ECO:0000259" key="4">
    <source>
        <dbReference type="Pfam" id="PF02668"/>
    </source>
</evidence>
<keyword evidence="3" id="KW-0045">Antibiotic biosynthesis</keyword>
<evidence type="ECO:0000256" key="1">
    <source>
        <dbReference type="ARBA" id="ARBA00001954"/>
    </source>
</evidence>
<dbReference type="GO" id="GO:0016706">
    <property type="term" value="F:2-oxoglutarate-dependent dioxygenase activity"/>
    <property type="evidence" value="ECO:0007669"/>
    <property type="project" value="UniProtKB-ARBA"/>
</dbReference>
<dbReference type="InterPro" id="IPR042098">
    <property type="entry name" value="TauD-like_sf"/>
</dbReference>
<dbReference type="SUPFAM" id="SSF51197">
    <property type="entry name" value="Clavaminate synthase-like"/>
    <property type="match status" value="1"/>
</dbReference>
<dbReference type="InterPro" id="IPR050411">
    <property type="entry name" value="AlphaKG_dependent_hydroxylases"/>
</dbReference>
<evidence type="ECO:0000313" key="6">
    <source>
        <dbReference type="Proteomes" id="UP001139516"/>
    </source>
</evidence>
<reference evidence="5" key="1">
    <citation type="submission" date="2022-04" db="EMBL/GenBank/DDBJ databases">
        <title>Roseomonas acroporae sp. nov., isolated from coral Acropora digitifera.</title>
        <authorList>
            <person name="Sun H."/>
        </authorList>
    </citation>
    <scope>NUCLEOTIDE SEQUENCE</scope>
    <source>
        <strain evidence="5">NAR14</strain>
    </source>
</reference>
<dbReference type="Pfam" id="PF02668">
    <property type="entry name" value="TauD"/>
    <property type="match status" value="1"/>
</dbReference>
<keyword evidence="5" id="KW-0223">Dioxygenase</keyword>
<name>A0A9X1Y6K6_9PROT</name>
<dbReference type="RefSeq" id="WP_248666572.1">
    <property type="nucleotide sequence ID" value="NZ_JALPRX010000031.1"/>
</dbReference>